<dbReference type="RefSeq" id="XP_029118098.1">
    <property type="nucleotide sequence ID" value="XM_029262265.1"/>
</dbReference>
<feature type="domain" description="Protein kinase" evidence="15">
    <location>
        <begin position="192"/>
        <end position="380"/>
    </location>
</feature>
<keyword evidence="8" id="KW-0418">Kinase</keyword>
<keyword evidence="5" id="KW-0732">Signal</keyword>
<feature type="non-terminal residue" evidence="17">
    <location>
        <position position="380"/>
    </location>
</feature>
<dbReference type="PROSITE" id="PS00107">
    <property type="entry name" value="PROTEIN_KINASE_ATP"/>
    <property type="match status" value="1"/>
</dbReference>
<dbReference type="InterPro" id="IPR017441">
    <property type="entry name" value="Protein_kinase_ATP_BS"/>
</dbReference>
<dbReference type="SMART" id="SM00220">
    <property type="entry name" value="S_TKc"/>
    <property type="match status" value="1"/>
</dbReference>
<dbReference type="GO" id="GO:0004674">
    <property type="term" value="F:protein serine/threonine kinase activity"/>
    <property type="evidence" value="ECO:0007669"/>
    <property type="project" value="UniProtKB-KW"/>
</dbReference>
<keyword evidence="3" id="KW-0808">Transferase</keyword>
<keyword evidence="11" id="KW-0472">Membrane</keyword>
<dbReference type="OrthoDB" id="676979at2759"/>
<evidence type="ECO:0000256" key="2">
    <source>
        <dbReference type="ARBA" id="ARBA00022614"/>
    </source>
</evidence>
<keyword evidence="6" id="KW-0677">Repeat</keyword>
<dbReference type="InterPro" id="IPR032675">
    <property type="entry name" value="LRR_dom_sf"/>
</dbReference>
<keyword evidence="2" id="KW-0433">Leucine-rich repeat</keyword>
<dbReference type="Gene3D" id="3.30.200.20">
    <property type="entry name" value="Phosphorylase Kinase, domain 1"/>
    <property type="match status" value="1"/>
</dbReference>
<dbReference type="FunFam" id="3.30.200.20:FF:000432">
    <property type="entry name" value="LRR receptor-like serine/threonine-protein kinase EFR"/>
    <property type="match status" value="1"/>
</dbReference>
<keyword evidence="4" id="KW-0812">Transmembrane</keyword>
<evidence type="ECO:0000256" key="11">
    <source>
        <dbReference type="ARBA" id="ARBA00023136"/>
    </source>
</evidence>
<evidence type="ECO:0000256" key="9">
    <source>
        <dbReference type="ARBA" id="ARBA00022840"/>
    </source>
</evidence>
<evidence type="ECO:0000313" key="16">
    <source>
        <dbReference type="Proteomes" id="UP000504607"/>
    </source>
</evidence>
<dbReference type="GO" id="GO:0005886">
    <property type="term" value="C:plasma membrane"/>
    <property type="evidence" value="ECO:0007669"/>
    <property type="project" value="UniProtKB-SubCell"/>
</dbReference>
<proteinExistence type="inferred from homology"/>
<evidence type="ECO:0000256" key="8">
    <source>
        <dbReference type="ARBA" id="ARBA00022777"/>
    </source>
</evidence>
<comment type="similarity">
    <text evidence="14">Belongs to the protein kinase superfamily.</text>
</comment>
<evidence type="ECO:0000256" key="7">
    <source>
        <dbReference type="ARBA" id="ARBA00022741"/>
    </source>
</evidence>
<comment type="subcellular location">
    <subcellularLocation>
        <location evidence="1">Cell membrane</location>
        <topology evidence="1">Single-pass membrane protein</topology>
    </subcellularLocation>
</comment>
<dbReference type="PANTHER" id="PTHR27008:SF499">
    <property type="entry name" value="OS06G0581500 PROTEIN"/>
    <property type="match status" value="1"/>
</dbReference>
<evidence type="ECO:0000256" key="13">
    <source>
        <dbReference type="PROSITE-ProRule" id="PRU10141"/>
    </source>
</evidence>
<evidence type="ECO:0000256" key="10">
    <source>
        <dbReference type="ARBA" id="ARBA00022989"/>
    </source>
</evidence>
<dbReference type="InterPro" id="IPR001611">
    <property type="entry name" value="Leu-rich_rpt"/>
</dbReference>
<dbReference type="Pfam" id="PF00069">
    <property type="entry name" value="Pkinase"/>
    <property type="match status" value="1"/>
</dbReference>
<keyword evidence="16" id="KW-1185">Reference proteome</keyword>
<accession>A0A8N4EZ34</accession>
<dbReference type="SUPFAM" id="SSF52058">
    <property type="entry name" value="L domain-like"/>
    <property type="match status" value="1"/>
</dbReference>
<feature type="binding site" evidence="13">
    <location>
        <position position="223"/>
    </location>
    <ligand>
        <name>ATP</name>
        <dbReference type="ChEBI" id="CHEBI:30616"/>
    </ligand>
</feature>
<evidence type="ECO:0000313" key="17">
    <source>
        <dbReference type="RefSeq" id="XP_029118098.1"/>
    </source>
</evidence>
<dbReference type="GO" id="GO:0005524">
    <property type="term" value="F:ATP binding"/>
    <property type="evidence" value="ECO:0007669"/>
    <property type="project" value="UniProtKB-UniRule"/>
</dbReference>
<dbReference type="Gene3D" id="1.10.510.10">
    <property type="entry name" value="Transferase(Phosphotransferase) domain 1"/>
    <property type="match status" value="1"/>
</dbReference>
<dbReference type="InterPro" id="IPR011009">
    <property type="entry name" value="Kinase-like_dom_sf"/>
</dbReference>
<dbReference type="SUPFAM" id="SSF56112">
    <property type="entry name" value="Protein kinase-like (PK-like)"/>
    <property type="match status" value="1"/>
</dbReference>
<keyword evidence="7 13" id="KW-0547">Nucleotide-binding</keyword>
<evidence type="ECO:0000256" key="12">
    <source>
        <dbReference type="ARBA" id="ARBA00023180"/>
    </source>
</evidence>
<keyword evidence="9 13" id="KW-0067">ATP-binding</keyword>
<evidence type="ECO:0000256" key="1">
    <source>
        <dbReference type="ARBA" id="ARBA00004162"/>
    </source>
</evidence>
<dbReference type="PANTHER" id="PTHR27008">
    <property type="entry name" value="OS04G0122200 PROTEIN"/>
    <property type="match status" value="1"/>
</dbReference>
<evidence type="ECO:0000256" key="3">
    <source>
        <dbReference type="ARBA" id="ARBA00022679"/>
    </source>
</evidence>
<keyword evidence="12" id="KW-0325">Glycoprotein</keyword>
<evidence type="ECO:0000256" key="14">
    <source>
        <dbReference type="RuleBase" id="RU000304"/>
    </source>
</evidence>
<dbReference type="Pfam" id="PF00560">
    <property type="entry name" value="LRR_1"/>
    <property type="match status" value="3"/>
</dbReference>
<evidence type="ECO:0000256" key="6">
    <source>
        <dbReference type="ARBA" id="ARBA00022737"/>
    </source>
</evidence>
<evidence type="ECO:0000259" key="15">
    <source>
        <dbReference type="PROSITE" id="PS50011"/>
    </source>
</evidence>
<gene>
    <name evidence="17" type="primary">LOC114913642</name>
</gene>
<dbReference type="InterPro" id="IPR008271">
    <property type="entry name" value="Ser/Thr_kinase_AS"/>
</dbReference>
<dbReference type="Proteomes" id="UP000504607">
    <property type="component" value="Unplaced"/>
</dbReference>
<sequence length="380" mass="42095">MGLSSLSIFLDLSHNLLNGSIPSDVGNLKNIGKLDLSRNKLSGQLPGAIGECQILKSLHMEFNLLEGEIPSSFSNLKGIQELELSLNFFSGRIPIYLEGFIYLQSFNLYFNNFEGDVPKEGIFSNLSAILSVEMIDFVVEFLDYACHPALLKPLGKGINLLHSRMKSLSIFQLRDMHVKLSYDDLSRATNRFSSAYLIGAGSFGSVYKGIITDHGNEQIVAVKVFNPQPFGASRSFMGECRALRNIRHRNLFKIFTSCSNIDHRGNDFKALVLEFMPNGSLEEWLHPNAREDHQSRSLSLIQRLNIAIDVASALEYLHHLGPTPIVHCDLKPSNVLLDNDLAAHVGDFGLARFLVQTHGESSQSSISTMGIKGTIGYVPP</sequence>
<evidence type="ECO:0000256" key="5">
    <source>
        <dbReference type="ARBA" id="ARBA00022729"/>
    </source>
</evidence>
<dbReference type="PROSITE" id="PS50011">
    <property type="entry name" value="PROTEIN_KINASE_DOM"/>
    <property type="match status" value="1"/>
</dbReference>
<dbReference type="PROSITE" id="PS00108">
    <property type="entry name" value="PROTEIN_KINASE_ST"/>
    <property type="match status" value="1"/>
</dbReference>
<evidence type="ECO:0000256" key="4">
    <source>
        <dbReference type="ARBA" id="ARBA00022692"/>
    </source>
</evidence>
<dbReference type="FunFam" id="3.80.10.10:FF:000041">
    <property type="entry name" value="LRR receptor-like serine/threonine-protein kinase ERECTA"/>
    <property type="match status" value="1"/>
</dbReference>
<name>A0A8N4EZ34_ELAGV</name>
<reference evidence="17" key="1">
    <citation type="submission" date="2025-08" db="UniProtKB">
        <authorList>
            <consortium name="RefSeq"/>
        </authorList>
    </citation>
    <scope>IDENTIFICATION</scope>
</reference>
<organism evidence="16 17">
    <name type="scientific">Elaeis guineensis var. tenera</name>
    <name type="common">Oil palm</name>
    <dbReference type="NCBI Taxonomy" id="51953"/>
    <lineage>
        <taxon>Eukaryota</taxon>
        <taxon>Viridiplantae</taxon>
        <taxon>Streptophyta</taxon>
        <taxon>Embryophyta</taxon>
        <taxon>Tracheophyta</taxon>
        <taxon>Spermatophyta</taxon>
        <taxon>Magnoliopsida</taxon>
        <taxon>Liliopsida</taxon>
        <taxon>Arecaceae</taxon>
        <taxon>Arecoideae</taxon>
        <taxon>Cocoseae</taxon>
        <taxon>Elaeidinae</taxon>
        <taxon>Elaeis</taxon>
    </lineage>
</organism>
<protein>
    <submittedName>
        <fullName evidence="17">Probable LRR receptor-like serine/threonine-protein kinase At3g47570</fullName>
    </submittedName>
</protein>
<dbReference type="InterPro" id="IPR000719">
    <property type="entry name" value="Prot_kinase_dom"/>
</dbReference>
<dbReference type="AlphaFoldDB" id="A0A8N4EZ34"/>
<keyword evidence="14" id="KW-0723">Serine/threonine-protein kinase</keyword>
<dbReference type="InterPro" id="IPR051809">
    <property type="entry name" value="Plant_receptor-like_S/T_kinase"/>
</dbReference>
<dbReference type="Gene3D" id="3.80.10.10">
    <property type="entry name" value="Ribonuclease Inhibitor"/>
    <property type="match status" value="1"/>
</dbReference>
<keyword evidence="10" id="KW-1133">Transmembrane helix</keyword>